<accession>A0A1M5SYW8</accession>
<feature type="signal peptide" evidence="1">
    <location>
        <begin position="1"/>
        <end position="19"/>
    </location>
</feature>
<dbReference type="InterPro" id="IPR051918">
    <property type="entry name" value="STPP_CPPED1"/>
</dbReference>
<dbReference type="PANTHER" id="PTHR43143:SF1">
    <property type="entry name" value="SERINE_THREONINE-PROTEIN PHOSPHATASE CPPED1"/>
    <property type="match status" value="1"/>
</dbReference>
<dbReference type="Proteomes" id="UP000184109">
    <property type="component" value="Unassembled WGS sequence"/>
</dbReference>
<dbReference type="InterPro" id="IPR013783">
    <property type="entry name" value="Ig-like_fold"/>
</dbReference>
<dbReference type="InterPro" id="IPR032285">
    <property type="entry name" value="Metallophos_N"/>
</dbReference>
<feature type="chain" id="PRO_5012657767" evidence="1">
    <location>
        <begin position="20"/>
        <end position="496"/>
    </location>
</feature>
<dbReference type="PANTHER" id="PTHR43143">
    <property type="entry name" value="METALLOPHOSPHOESTERASE, CALCINEURIN SUPERFAMILY"/>
    <property type="match status" value="1"/>
</dbReference>
<evidence type="ECO:0000256" key="1">
    <source>
        <dbReference type="SAM" id="SignalP"/>
    </source>
</evidence>
<feature type="domain" description="Calcineurin-like phosphoesterase" evidence="2">
    <location>
        <begin position="119"/>
        <end position="298"/>
    </location>
</feature>
<dbReference type="AlphaFoldDB" id="A0A1M5SYW8"/>
<dbReference type="Pfam" id="PF16371">
    <property type="entry name" value="MetallophosN"/>
    <property type="match status" value="1"/>
</dbReference>
<gene>
    <name evidence="5" type="ORF">SAMN05444281_0605</name>
</gene>
<dbReference type="STRING" id="1195760.SAMN05444281_0605"/>
<dbReference type="OrthoDB" id="1776264at2"/>
<dbReference type="InterPro" id="IPR032288">
    <property type="entry name" value="Metallophos_C"/>
</dbReference>
<evidence type="ECO:0000259" key="4">
    <source>
        <dbReference type="Pfam" id="PF16371"/>
    </source>
</evidence>
<organism evidence="5 6">
    <name type="scientific">Wenyingzhuangia marina</name>
    <dbReference type="NCBI Taxonomy" id="1195760"/>
    <lineage>
        <taxon>Bacteria</taxon>
        <taxon>Pseudomonadati</taxon>
        <taxon>Bacteroidota</taxon>
        <taxon>Flavobacteriia</taxon>
        <taxon>Flavobacteriales</taxon>
        <taxon>Flavobacteriaceae</taxon>
        <taxon>Wenyingzhuangia</taxon>
    </lineage>
</organism>
<dbReference type="InterPro" id="IPR004843">
    <property type="entry name" value="Calcineurin-like_PHP"/>
</dbReference>
<dbReference type="Gene3D" id="2.60.40.10">
    <property type="entry name" value="Immunoglobulins"/>
    <property type="match status" value="1"/>
</dbReference>
<reference evidence="6" key="1">
    <citation type="submission" date="2016-11" db="EMBL/GenBank/DDBJ databases">
        <authorList>
            <person name="Varghese N."/>
            <person name="Submissions S."/>
        </authorList>
    </citation>
    <scope>NUCLEOTIDE SEQUENCE [LARGE SCALE GENOMIC DNA]</scope>
    <source>
        <strain evidence="6">DSM 100572</strain>
    </source>
</reference>
<dbReference type="RefSeq" id="WP_073118188.1">
    <property type="nucleotide sequence ID" value="NZ_BMEN01000001.1"/>
</dbReference>
<dbReference type="Pfam" id="PF00149">
    <property type="entry name" value="Metallophos"/>
    <property type="match status" value="1"/>
</dbReference>
<dbReference type="InterPro" id="IPR029052">
    <property type="entry name" value="Metallo-depent_PP-like"/>
</dbReference>
<feature type="domain" description="Calcineurin-like phosphoesterase C-terminal" evidence="3">
    <location>
        <begin position="314"/>
        <end position="479"/>
    </location>
</feature>
<dbReference type="SUPFAM" id="SSF56300">
    <property type="entry name" value="Metallo-dependent phosphatases"/>
    <property type="match status" value="1"/>
</dbReference>
<sequence length="496" mass="57092">MKNIIFFLLTFIHFFFVHAQTVVSGKVFFDNNNNTLLDKGEKGLKGVLVSNGKDIVKTDKYGNYKIVTIQGNKVFVIKPSQYISPLLENRPQFFLSQNDIKNQVYHFPLQKHKEPKNLNITLLGDPQVDIIDDVHHVDKLVTQELNKEDVDFIIPLGDLTFDNHDMFAPLSASLGLIGAPVFNVMGNHDQNYNAKHFNDRDADFEKFFGPSYYAYEFGSELCLVLNNIYPKGDKGYVGKLDEDQYVFVDEVLNKMKQKHRSIYVFMHIPLEEMEDHQRVLNLFKAFPEVMIVAGHTHTQYQKSFARENLPAVKELVAGAVCGSWWQGPHDSNHIPFAFMYDGTPKGYWFLNTDKNHLTYKVSGRAKDFQIEITVPERNEWDTALNDLNDDYIYANVFAGSENTTVQISYDGDKWFDMEKYNGVAPKLKQLYKLQQEGRFKGQNISAIPIPKTISDHLWRIKIPKKLQKVTYLILAKAKDDETGLDVLGKRVLRISE</sequence>
<evidence type="ECO:0000259" key="3">
    <source>
        <dbReference type="Pfam" id="PF16370"/>
    </source>
</evidence>
<dbReference type="Gene3D" id="3.60.21.10">
    <property type="match status" value="1"/>
</dbReference>
<dbReference type="EMBL" id="FQXQ01000001">
    <property type="protein sequence ID" value="SHH43684.1"/>
    <property type="molecule type" value="Genomic_DNA"/>
</dbReference>
<dbReference type="Pfam" id="PF16370">
    <property type="entry name" value="MetallophosC"/>
    <property type="match status" value="1"/>
</dbReference>
<feature type="domain" description="Calcineurin-like phosphoesterase N-terminal" evidence="4">
    <location>
        <begin position="38"/>
        <end position="107"/>
    </location>
</feature>
<keyword evidence="6" id="KW-1185">Reference proteome</keyword>
<evidence type="ECO:0000259" key="2">
    <source>
        <dbReference type="Pfam" id="PF00149"/>
    </source>
</evidence>
<protein>
    <submittedName>
        <fullName evidence="5">3',5'-cyclic AMP phosphodiesterase CpdA</fullName>
    </submittedName>
</protein>
<proteinExistence type="predicted"/>
<evidence type="ECO:0000313" key="6">
    <source>
        <dbReference type="Proteomes" id="UP000184109"/>
    </source>
</evidence>
<name>A0A1M5SYW8_9FLAO</name>
<dbReference type="GO" id="GO:0016787">
    <property type="term" value="F:hydrolase activity"/>
    <property type="evidence" value="ECO:0007669"/>
    <property type="project" value="InterPro"/>
</dbReference>
<evidence type="ECO:0000313" key="5">
    <source>
        <dbReference type="EMBL" id="SHH43684.1"/>
    </source>
</evidence>
<keyword evidence="1" id="KW-0732">Signal</keyword>